<organism evidence="2 3">
    <name type="scientific">Amycolatopsis nalaikhensis</name>
    <dbReference type="NCBI Taxonomy" id="715472"/>
    <lineage>
        <taxon>Bacteria</taxon>
        <taxon>Bacillati</taxon>
        <taxon>Actinomycetota</taxon>
        <taxon>Actinomycetes</taxon>
        <taxon>Pseudonocardiales</taxon>
        <taxon>Pseudonocardiaceae</taxon>
        <taxon>Amycolatopsis</taxon>
    </lineage>
</organism>
<sequence length="112" mass="12730">MAWHRERFFVRHGGKVVVLPRFVEGVRQANGIIVGITRMPRRRFLAFNTLGAALWVGVRAGLGDLAGIHITAVYEQIHRYQLSVVLAMGLMPAVLTVRHALRHRRREEDPRG</sequence>
<feature type="transmembrane region" description="Helical" evidence="1">
    <location>
        <begin position="82"/>
        <end position="101"/>
    </location>
</feature>
<feature type="transmembrane region" description="Helical" evidence="1">
    <location>
        <begin position="44"/>
        <end position="62"/>
    </location>
</feature>
<reference evidence="2 3" key="1">
    <citation type="submission" date="2023-06" db="EMBL/GenBank/DDBJ databases">
        <authorList>
            <person name="Oyuntsetseg B."/>
            <person name="Kim S.B."/>
        </authorList>
    </citation>
    <scope>NUCLEOTIDE SEQUENCE [LARGE SCALE GENOMIC DNA]</scope>
    <source>
        <strain evidence="2 3">2-2</strain>
    </source>
</reference>
<keyword evidence="1" id="KW-0472">Membrane</keyword>
<dbReference type="EMBL" id="CP127173">
    <property type="protein sequence ID" value="WIV59254.1"/>
    <property type="molecule type" value="Genomic_DNA"/>
</dbReference>
<keyword evidence="3" id="KW-1185">Reference proteome</keyword>
<comment type="similarity">
    <text evidence="1">Belongs to the DedA family.</text>
</comment>
<proteinExistence type="inferred from homology"/>
<protein>
    <recommendedName>
        <fullName evidence="4">DedA family protein</fullName>
    </recommendedName>
</protein>
<accession>A0ABY8XU76</accession>
<evidence type="ECO:0000313" key="2">
    <source>
        <dbReference type="EMBL" id="WIV59254.1"/>
    </source>
</evidence>
<gene>
    <name evidence="2" type="ORF">QP939_11805</name>
</gene>
<evidence type="ECO:0000313" key="3">
    <source>
        <dbReference type="Proteomes" id="UP001227101"/>
    </source>
</evidence>
<dbReference type="RefSeq" id="WP_285456764.1">
    <property type="nucleotide sequence ID" value="NZ_CP127173.1"/>
</dbReference>
<dbReference type="PANTHER" id="PTHR30353:SF15">
    <property type="entry name" value="INNER MEMBRANE PROTEIN YABI"/>
    <property type="match status" value="1"/>
</dbReference>
<dbReference type="PANTHER" id="PTHR30353">
    <property type="entry name" value="INNER MEMBRANE PROTEIN DEDA-RELATED"/>
    <property type="match status" value="1"/>
</dbReference>
<keyword evidence="1" id="KW-1133">Transmembrane helix</keyword>
<comment type="subcellular location">
    <subcellularLocation>
        <location evidence="1">Cell membrane</location>
        <topology evidence="1">Multi-pass membrane protein</topology>
    </subcellularLocation>
</comment>
<evidence type="ECO:0008006" key="4">
    <source>
        <dbReference type="Google" id="ProtNLM"/>
    </source>
</evidence>
<dbReference type="InterPro" id="IPR032818">
    <property type="entry name" value="DedA-like"/>
</dbReference>
<dbReference type="Proteomes" id="UP001227101">
    <property type="component" value="Chromosome"/>
</dbReference>
<keyword evidence="1" id="KW-0812">Transmembrane</keyword>
<name>A0ABY8XU76_9PSEU</name>
<evidence type="ECO:0000256" key="1">
    <source>
        <dbReference type="RuleBase" id="RU367016"/>
    </source>
</evidence>
<comment type="caution">
    <text evidence="1">Lacks conserved residue(s) required for the propagation of feature annotation.</text>
</comment>
<keyword evidence="1" id="KW-1003">Cell membrane</keyword>